<dbReference type="PROSITE" id="PS01045">
    <property type="entry name" value="SQUALEN_PHYTOEN_SYN_2"/>
    <property type="match status" value="1"/>
</dbReference>
<dbReference type="FunFam" id="1.10.600.10:FF:000020">
    <property type="entry name" value="Phytoene synthase"/>
    <property type="match status" value="1"/>
</dbReference>
<gene>
    <name evidence="6" type="ORF">ABEG18_22920</name>
</gene>
<dbReference type="RefSeq" id="WP_406855358.1">
    <property type="nucleotide sequence ID" value="NZ_CP157484.1"/>
</dbReference>
<dbReference type="CDD" id="cd00683">
    <property type="entry name" value="Trans_IPPS_HH"/>
    <property type="match status" value="1"/>
</dbReference>
<dbReference type="PANTHER" id="PTHR31480">
    <property type="entry name" value="BIFUNCTIONAL LYCOPENE CYCLASE/PHYTOENE SYNTHASE"/>
    <property type="match status" value="1"/>
</dbReference>
<comment type="pathway">
    <text evidence="1">Carotenoid biosynthesis; phytoene biosynthesis.</text>
</comment>
<evidence type="ECO:0000256" key="5">
    <source>
        <dbReference type="ARBA" id="ARBA00053028"/>
    </source>
</evidence>
<keyword evidence="3 6" id="KW-0808">Transferase</keyword>
<organism evidence="6">
    <name type="scientific">Alsobacter sp. KACC 23698</name>
    <dbReference type="NCBI Taxonomy" id="3149229"/>
    <lineage>
        <taxon>Bacteria</taxon>
        <taxon>Pseudomonadati</taxon>
        <taxon>Pseudomonadota</taxon>
        <taxon>Alphaproteobacteria</taxon>
        <taxon>Hyphomicrobiales</taxon>
        <taxon>Alsobacteraceae</taxon>
        <taxon>Alsobacter</taxon>
    </lineage>
</organism>
<comment type="similarity">
    <text evidence="2">Belongs to the phytoene/squalene synthase family.</text>
</comment>
<dbReference type="GO" id="GO:0051996">
    <property type="term" value="F:squalene synthase [NAD(P)H] activity"/>
    <property type="evidence" value="ECO:0007669"/>
    <property type="project" value="InterPro"/>
</dbReference>
<comment type="cofactor">
    <cofactor evidence="5">
        <name>ATP</name>
        <dbReference type="ChEBI" id="CHEBI:30616"/>
    </cofactor>
</comment>
<dbReference type="AlphaFoldDB" id="A0AAU7JEM0"/>
<name>A0AAU7JEM0_9HYPH</name>
<dbReference type="InterPro" id="IPR044843">
    <property type="entry name" value="Trans_IPPS_bact-type"/>
</dbReference>
<dbReference type="SUPFAM" id="SSF48576">
    <property type="entry name" value="Terpenoid synthases"/>
    <property type="match status" value="1"/>
</dbReference>
<dbReference type="Gene3D" id="1.10.600.10">
    <property type="entry name" value="Farnesyl Diphosphate Synthase"/>
    <property type="match status" value="1"/>
</dbReference>
<dbReference type="SFLD" id="SFLDG01212">
    <property type="entry name" value="Phytoene_synthase_like"/>
    <property type="match status" value="1"/>
</dbReference>
<sequence length="366" mass="39743">MRPSSPERPAGFDPAGFDPEDLAACREAIRVGSRSFYAASLLLPERVRASAYGLYAFCRLSDDAVDLDRGGAEAIARLGRRLDLVYAGRPQDAPADRMLAEVVARHRVPRELPEALVEGLAWDAEGRRFDEASELRAYAVRVAGSVGAMMALLMGVRTTDALARACDLGVAMQFTNIVRDVGEDARNGRLYLPGAWMREEGLDPAAWLANPVLDERLRRVLRRMLGAADLLYARAEAGIGLLPLDCRPAIHAAARIYAAIGRDAEAADLDVLGRRARVSGRRKGVLLGRSLLETARGAGRWSPPPACAVPPLEEAAFLIRAVDAMGPDPSRSPAEHGRPVWYDLAGRTARVIETFERLGRQEQFGG</sequence>
<evidence type="ECO:0000256" key="4">
    <source>
        <dbReference type="ARBA" id="ARBA00022746"/>
    </source>
</evidence>
<dbReference type="GO" id="GO:0016117">
    <property type="term" value="P:carotenoid biosynthetic process"/>
    <property type="evidence" value="ECO:0007669"/>
    <property type="project" value="UniProtKB-KW"/>
</dbReference>
<reference evidence="6" key="1">
    <citation type="submission" date="2024-05" db="EMBL/GenBank/DDBJ databases">
        <authorList>
            <person name="Kim S."/>
            <person name="Heo J."/>
            <person name="Choi H."/>
            <person name="Choi Y."/>
            <person name="Kwon S.-W."/>
            <person name="Kim Y."/>
        </authorList>
    </citation>
    <scope>NUCLEOTIDE SEQUENCE</scope>
    <source>
        <strain evidence="6">KACC 23698</strain>
    </source>
</reference>
<protein>
    <submittedName>
        <fullName evidence="6">Phytoene/squalene synthase family protein</fullName>
        <ecNumber evidence="6">2.5.1.-</ecNumber>
    </submittedName>
</protein>
<dbReference type="SFLD" id="SFLDS00005">
    <property type="entry name" value="Isoprenoid_Synthase_Type_I"/>
    <property type="match status" value="1"/>
</dbReference>
<dbReference type="InterPro" id="IPR033904">
    <property type="entry name" value="Trans_IPPS_HH"/>
</dbReference>
<dbReference type="SFLD" id="SFLDG01018">
    <property type="entry name" value="Squalene/Phytoene_Synthase_Lik"/>
    <property type="match status" value="1"/>
</dbReference>
<dbReference type="InterPro" id="IPR008949">
    <property type="entry name" value="Isoprenoid_synthase_dom_sf"/>
</dbReference>
<dbReference type="InterPro" id="IPR002060">
    <property type="entry name" value="Squ/phyt_synthse"/>
</dbReference>
<dbReference type="Pfam" id="PF00494">
    <property type="entry name" value="SQS_PSY"/>
    <property type="match status" value="1"/>
</dbReference>
<keyword evidence="4" id="KW-0125">Carotenoid biosynthesis</keyword>
<evidence type="ECO:0000256" key="2">
    <source>
        <dbReference type="ARBA" id="ARBA00006251"/>
    </source>
</evidence>
<accession>A0AAU7JEM0</accession>
<evidence type="ECO:0000313" key="6">
    <source>
        <dbReference type="EMBL" id="XBO38519.1"/>
    </source>
</evidence>
<dbReference type="GO" id="GO:0004311">
    <property type="term" value="F:geranylgeranyl diphosphate synthase activity"/>
    <property type="evidence" value="ECO:0007669"/>
    <property type="project" value="InterPro"/>
</dbReference>
<dbReference type="InterPro" id="IPR019845">
    <property type="entry name" value="Squalene/phytoene_synthase_CS"/>
</dbReference>
<evidence type="ECO:0000256" key="1">
    <source>
        <dbReference type="ARBA" id="ARBA00004684"/>
    </source>
</evidence>
<dbReference type="EC" id="2.5.1.-" evidence="6"/>
<dbReference type="EMBL" id="CP157484">
    <property type="protein sequence ID" value="XBO38519.1"/>
    <property type="molecule type" value="Genomic_DNA"/>
</dbReference>
<evidence type="ECO:0000256" key="3">
    <source>
        <dbReference type="ARBA" id="ARBA00022679"/>
    </source>
</evidence>
<proteinExistence type="inferred from homology"/>